<dbReference type="Proteomes" id="UP000007434">
    <property type="component" value="Chromosome"/>
</dbReference>
<dbReference type="STRING" id="656519.Halsa_1407"/>
<dbReference type="RefSeq" id="WP_013405915.1">
    <property type="nucleotide sequence ID" value="NC_014654.1"/>
</dbReference>
<dbReference type="GO" id="GO:0009306">
    <property type="term" value="P:protein secretion"/>
    <property type="evidence" value="ECO:0007669"/>
    <property type="project" value="InterPro"/>
</dbReference>
<keyword evidence="7" id="KW-1185">Reference proteome</keyword>
<dbReference type="Pfam" id="PF00263">
    <property type="entry name" value="Secretin"/>
    <property type="match status" value="1"/>
</dbReference>
<proteinExistence type="inferred from homology"/>
<evidence type="ECO:0000256" key="3">
    <source>
        <dbReference type="ARBA" id="ARBA00023136"/>
    </source>
</evidence>
<organism evidence="6 7">
    <name type="scientific">Halanaerobium hydrogeniformans</name>
    <name type="common">Halanaerobium sp. (strain sapolanicus)</name>
    <dbReference type="NCBI Taxonomy" id="656519"/>
    <lineage>
        <taxon>Bacteria</taxon>
        <taxon>Bacillati</taxon>
        <taxon>Bacillota</taxon>
        <taxon>Clostridia</taxon>
        <taxon>Halanaerobiales</taxon>
        <taxon>Halanaerobiaceae</taxon>
        <taxon>Halanaerobium</taxon>
    </lineage>
</organism>
<reference evidence="6 7" key="2">
    <citation type="journal article" date="2011" name="J. Bacteriol.">
        <title>Complete Genome Sequence of the Haloalkaliphilic, Hydrogen Producing Halanaerobium hydrogenoformans.</title>
        <authorList>
            <person name="Brown S.D."/>
            <person name="Begemann M.B."/>
            <person name="Mormile M.R."/>
            <person name="Wall J.D."/>
            <person name="Han C.S."/>
            <person name="Goodwin L.A."/>
            <person name="Pitluck S."/>
            <person name="Land M.L."/>
            <person name="Hauser L.J."/>
            <person name="Elias D.A."/>
        </authorList>
    </citation>
    <scope>NUCLEOTIDE SEQUENCE [LARGE SCALE GENOMIC DNA]</scope>
    <source>
        <strain evidence="7">sapolanicus</strain>
    </source>
</reference>
<comment type="subcellular location">
    <subcellularLocation>
        <location evidence="1">Membrane</location>
    </subcellularLocation>
</comment>
<name>E4RLC0_HALHG</name>
<keyword evidence="2" id="KW-0732">Signal</keyword>
<dbReference type="GO" id="GO:0015627">
    <property type="term" value="C:type II protein secretion system complex"/>
    <property type="evidence" value="ECO:0007669"/>
    <property type="project" value="TreeGrafter"/>
</dbReference>
<dbReference type="PANTHER" id="PTHR30332:SF24">
    <property type="entry name" value="SECRETIN GSPD-RELATED"/>
    <property type="match status" value="1"/>
</dbReference>
<accession>E4RLC0</accession>
<dbReference type="InterPro" id="IPR001775">
    <property type="entry name" value="GspD/PilQ"/>
</dbReference>
<dbReference type="PANTHER" id="PTHR30332">
    <property type="entry name" value="PROBABLE GENERAL SECRETION PATHWAY PROTEIN D"/>
    <property type="match status" value="1"/>
</dbReference>
<dbReference type="InterPro" id="IPR050810">
    <property type="entry name" value="Bact_Secretion_Sys_Channel"/>
</dbReference>
<dbReference type="Gene3D" id="3.30.1370.130">
    <property type="match status" value="1"/>
</dbReference>
<evidence type="ECO:0000256" key="4">
    <source>
        <dbReference type="RuleBase" id="RU004003"/>
    </source>
</evidence>
<dbReference type="EMBL" id="CP002304">
    <property type="protein sequence ID" value="ADQ14834.1"/>
    <property type="molecule type" value="Genomic_DNA"/>
</dbReference>
<protein>
    <submittedName>
        <fullName evidence="6">Type II and III secretion system protein</fullName>
    </submittedName>
</protein>
<dbReference type="KEGG" id="has:Halsa_1407"/>
<dbReference type="PRINTS" id="PR00811">
    <property type="entry name" value="BCTERIALGSPD"/>
</dbReference>
<dbReference type="eggNOG" id="COG4796">
    <property type="taxonomic scope" value="Bacteria"/>
</dbReference>
<evidence type="ECO:0000256" key="2">
    <source>
        <dbReference type="ARBA" id="ARBA00022729"/>
    </source>
</evidence>
<dbReference type="AlphaFoldDB" id="E4RLC0"/>
<evidence type="ECO:0000313" key="6">
    <source>
        <dbReference type="EMBL" id="ADQ14834.1"/>
    </source>
</evidence>
<evidence type="ECO:0000256" key="1">
    <source>
        <dbReference type="ARBA" id="ARBA00004370"/>
    </source>
</evidence>
<evidence type="ECO:0000259" key="5">
    <source>
        <dbReference type="Pfam" id="PF00263"/>
    </source>
</evidence>
<reference evidence="6 7" key="1">
    <citation type="submission" date="2010-11" db="EMBL/GenBank/DDBJ databases">
        <title>Complete sequence of Halanaerobium sp. sapolanicus.</title>
        <authorList>
            <consortium name="US DOE Joint Genome Institute"/>
            <person name="Lucas S."/>
            <person name="Copeland A."/>
            <person name="Lapidus A."/>
            <person name="Cheng J.-F."/>
            <person name="Bruce D."/>
            <person name="Goodwin L."/>
            <person name="Pitluck S."/>
            <person name="Davenport K."/>
            <person name="Detter J.C."/>
            <person name="Han C."/>
            <person name="Tapia R."/>
            <person name="Land M."/>
            <person name="Hauser L."/>
            <person name="Jeffries C."/>
            <person name="Kyrpides N."/>
            <person name="Ivanova N."/>
            <person name="Mikhailova N."/>
            <person name="Begemann M.B."/>
            <person name="Mormile M.R."/>
            <person name="Wall J.D."/>
            <person name="Elias D.A."/>
            <person name="Woyke T."/>
        </authorList>
    </citation>
    <scope>NUCLEOTIDE SEQUENCE [LARGE SCALE GENOMIC DNA]</scope>
    <source>
        <strain evidence="7">sapolanicus</strain>
    </source>
</reference>
<sequence>MNKKRIILILFLVLLILLLDLSLVFAAELSQKRVSVNLNNVELERALIILADLGGVNLICDSYVSGNVTAIFDEIKFVDALNLITQSFDLSYRKTENTIYVSSRENIEAQDKKLIKKNYLLENINSERAIEHLQKIFSDLNFINLESDGILLEASEKEHQQIEKLIAGLDRPQKQVLIKARIEEISRNKVKELGINPDQLSELSFIKDDSGSIEKIRVNWPDTLKILEEEGASNILANPSLMTLDRQKAKLVIGDQIPVKLERVEGDNIVSSLSYIEAGIVLEFLPKIINDNQILLEIKPSVNSIGQVVSDGLPAVNSRSAETTVILENEQVLAIGGLIKEDEIKSLSKIPFFSELPLFGNLFKSEKSTVMNSELMIFISPEIIYSENTVNKEESKELGKNMQELSTEKENYKSSSFIPLTSEEIKEILDN</sequence>
<keyword evidence="3" id="KW-0472">Membrane</keyword>
<feature type="domain" description="Type II/III secretion system secretin-like" evidence="5">
    <location>
        <begin position="227"/>
        <end position="384"/>
    </location>
</feature>
<dbReference type="InterPro" id="IPR004846">
    <property type="entry name" value="T2SS/T3SS_dom"/>
</dbReference>
<comment type="similarity">
    <text evidence="4">Belongs to the bacterial secretin family.</text>
</comment>
<evidence type="ECO:0000313" key="7">
    <source>
        <dbReference type="Proteomes" id="UP000007434"/>
    </source>
</evidence>
<gene>
    <name evidence="6" type="ordered locus">Halsa_1407</name>
</gene>
<dbReference type="HOGENOM" id="CLU_006756_2_4_9"/>